<dbReference type="GO" id="GO:0005789">
    <property type="term" value="C:endoplasmic reticulum membrane"/>
    <property type="evidence" value="ECO:0007669"/>
    <property type="project" value="UniProtKB-SubCell"/>
</dbReference>
<protein>
    <recommendedName>
        <fullName evidence="10">intramembrane prenyl-peptidase Rce1</fullName>
        <ecNumber evidence="10">3.4.26.1</ecNumber>
    </recommendedName>
</protein>
<feature type="transmembrane region" description="Helical" evidence="11">
    <location>
        <begin position="304"/>
        <end position="322"/>
    </location>
</feature>
<dbReference type="KEGG" id="clup:CLUP02_03532"/>
<feature type="transmembrane region" description="Helical" evidence="11">
    <location>
        <begin position="122"/>
        <end position="143"/>
    </location>
</feature>
<dbReference type="EC" id="3.4.26.1" evidence="10"/>
<evidence type="ECO:0000259" key="12">
    <source>
        <dbReference type="Pfam" id="PF02517"/>
    </source>
</evidence>
<dbReference type="GO" id="GO:0071586">
    <property type="term" value="P:CAAX-box protein processing"/>
    <property type="evidence" value="ECO:0007669"/>
    <property type="project" value="InterPro"/>
</dbReference>
<keyword evidence="8 11" id="KW-0472">Membrane</keyword>
<keyword evidence="3 13" id="KW-0645">Protease</keyword>
<comment type="catalytic activity">
    <reaction evidence="9">
        <text>Hydrolyzes the peptide bond -P2-(S-farnesyl or geranylgeranyl)C-P1'-P2'-P3'-COOH where P1' and P2' are amino acids with aliphatic sidechains and P3' is any C-terminal residue.</text>
        <dbReference type="EC" id="3.4.26.1"/>
    </reaction>
</comment>
<evidence type="ECO:0000313" key="13">
    <source>
        <dbReference type="EMBL" id="UQC78058.1"/>
    </source>
</evidence>
<evidence type="ECO:0000256" key="1">
    <source>
        <dbReference type="ARBA" id="ARBA00004477"/>
    </source>
</evidence>
<feature type="transmembrane region" description="Helical" evidence="11">
    <location>
        <begin position="262"/>
        <end position="284"/>
    </location>
</feature>
<dbReference type="GO" id="GO:0004222">
    <property type="term" value="F:metalloendopeptidase activity"/>
    <property type="evidence" value="ECO:0007669"/>
    <property type="project" value="InterPro"/>
</dbReference>
<keyword evidence="7 11" id="KW-1133">Transmembrane helix</keyword>
<dbReference type="PANTHER" id="PTHR13046:SF0">
    <property type="entry name" value="CAAX PRENYL PROTEASE 2"/>
    <property type="match status" value="1"/>
</dbReference>
<evidence type="ECO:0000313" key="14">
    <source>
        <dbReference type="Proteomes" id="UP000830671"/>
    </source>
</evidence>
<dbReference type="InterPro" id="IPR039731">
    <property type="entry name" value="Rce1"/>
</dbReference>
<dbReference type="GeneID" id="73337562"/>
<dbReference type="AlphaFoldDB" id="A0A9Q8SJ05"/>
<feature type="transmembrane region" description="Helical" evidence="11">
    <location>
        <begin position="194"/>
        <end position="214"/>
    </location>
</feature>
<keyword evidence="5" id="KW-0378">Hydrolase</keyword>
<comment type="similarity">
    <text evidence="2">Belongs to the peptidase U48 family.</text>
</comment>
<evidence type="ECO:0000256" key="9">
    <source>
        <dbReference type="ARBA" id="ARBA00047280"/>
    </source>
</evidence>
<evidence type="ECO:0000256" key="7">
    <source>
        <dbReference type="ARBA" id="ARBA00022989"/>
    </source>
</evidence>
<proteinExistence type="inferred from homology"/>
<evidence type="ECO:0000256" key="10">
    <source>
        <dbReference type="ARBA" id="ARBA00049729"/>
    </source>
</evidence>
<dbReference type="Pfam" id="PF02517">
    <property type="entry name" value="Rce1-like"/>
    <property type="match status" value="1"/>
</dbReference>
<keyword evidence="6" id="KW-0256">Endoplasmic reticulum</keyword>
<evidence type="ECO:0000256" key="6">
    <source>
        <dbReference type="ARBA" id="ARBA00022824"/>
    </source>
</evidence>
<sequence length="336" mass="37142">MSRHISGNAVAPVVFTMTSSNNPDSLSGTSLPGTAPPFIQPLTACAMLVVYTAIYVAPLYISPASRPSPTLSRDDPVVIRTRIRSVLFSTASCSALTYIILARLPDGTLPYGPLHAMGYWPIGILESALCLLLTAILFAGPLYETLLIDGLWEDWHGLGPIVRIWTQLTTWRNIVMGPLTEEMLFRSASVPLMLCARMSLTQTVFLSPVIFGFAHVHHFYEFRISHPKVPLVAAVARSILQFSYTSLFGAYATFLFLRAGSLLAIVLVHAFCNVMGLPRFWGAVEPYWHVSGHYAPADSRKWTVIYYVLLFVGAITWWRSLLPLTQTSASLFPQGF</sequence>
<evidence type="ECO:0000256" key="11">
    <source>
        <dbReference type="SAM" id="Phobius"/>
    </source>
</evidence>
<keyword evidence="4 11" id="KW-0812">Transmembrane</keyword>
<feature type="transmembrane region" description="Helical" evidence="11">
    <location>
        <begin position="234"/>
        <end position="257"/>
    </location>
</feature>
<name>A0A9Q8SJ05_9PEZI</name>
<gene>
    <name evidence="13" type="ORF">CLUP02_03532</name>
</gene>
<reference evidence="13" key="1">
    <citation type="journal article" date="2021" name="Mol. Plant Microbe Interact.">
        <title>Complete Genome Sequence of the Plant-Pathogenic Fungus Colletotrichum lupini.</title>
        <authorList>
            <person name="Baroncelli R."/>
            <person name="Pensec F."/>
            <person name="Da Lio D."/>
            <person name="Boufleur T."/>
            <person name="Vicente I."/>
            <person name="Sarrocco S."/>
            <person name="Picot A."/>
            <person name="Baraldi E."/>
            <person name="Sukno S."/>
            <person name="Thon M."/>
            <person name="Le Floch G."/>
        </authorList>
    </citation>
    <scope>NUCLEOTIDE SEQUENCE</scope>
    <source>
        <strain evidence="13">IMI 504893</strain>
    </source>
</reference>
<feature type="domain" description="CAAX prenyl protease 2/Lysostaphin resistance protein A-like" evidence="12">
    <location>
        <begin position="168"/>
        <end position="275"/>
    </location>
</feature>
<dbReference type="EMBL" id="CP019474">
    <property type="protein sequence ID" value="UQC78058.1"/>
    <property type="molecule type" value="Genomic_DNA"/>
</dbReference>
<evidence type="ECO:0000256" key="5">
    <source>
        <dbReference type="ARBA" id="ARBA00022801"/>
    </source>
</evidence>
<evidence type="ECO:0000256" key="3">
    <source>
        <dbReference type="ARBA" id="ARBA00022670"/>
    </source>
</evidence>
<dbReference type="RefSeq" id="XP_049139695.1">
    <property type="nucleotide sequence ID" value="XM_049282552.1"/>
</dbReference>
<accession>A0A9Q8SJ05</accession>
<organism evidence="13 14">
    <name type="scientific">Colletotrichum lupini</name>
    <dbReference type="NCBI Taxonomy" id="145971"/>
    <lineage>
        <taxon>Eukaryota</taxon>
        <taxon>Fungi</taxon>
        <taxon>Dikarya</taxon>
        <taxon>Ascomycota</taxon>
        <taxon>Pezizomycotina</taxon>
        <taxon>Sordariomycetes</taxon>
        <taxon>Hypocreomycetidae</taxon>
        <taxon>Glomerellales</taxon>
        <taxon>Glomerellaceae</taxon>
        <taxon>Colletotrichum</taxon>
        <taxon>Colletotrichum acutatum species complex</taxon>
    </lineage>
</organism>
<evidence type="ECO:0000256" key="8">
    <source>
        <dbReference type="ARBA" id="ARBA00023136"/>
    </source>
</evidence>
<dbReference type="InterPro" id="IPR003675">
    <property type="entry name" value="Rce1/LyrA-like_dom"/>
</dbReference>
<comment type="subcellular location">
    <subcellularLocation>
        <location evidence="1">Endoplasmic reticulum membrane</location>
        <topology evidence="1">Multi-pass membrane protein</topology>
    </subcellularLocation>
</comment>
<keyword evidence="14" id="KW-1185">Reference proteome</keyword>
<evidence type="ECO:0000256" key="2">
    <source>
        <dbReference type="ARBA" id="ARBA00006897"/>
    </source>
</evidence>
<evidence type="ECO:0000256" key="4">
    <source>
        <dbReference type="ARBA" id="ARBA00022692"/>
    </source>
</evidence>
<dbReference type="Proteomes" id="UP000830671">
    <property type="component" value="Chromosome 2"/>
</dbReference>
<feature type="transmembrane region" description="Helical" evidence="11">
    <location>
        <begin position="38"/>
        <end position="62"/>
    </location>
</feature>
<dbReference type="PANTHER" id="PTHR13046">
    <property type="entry name" value="PROTEASE U48 CAAX PRENYL PROTEASE RCE1"/>
    <property type="match status" value="1"/>
</dbReference>
<feature type="transmembrane region" description="Helical" evidence="11">
    <location>
        <begin position="83"/>
        <end position="102"/>
    </location>
</feature>